<name>L8PFU5_STRVR</name>
<dbReference type="InterPro" id="IPR001173">
    <property type="entry name" value="Glyco_trans_2-like"/>
</dbReference>
<organism evidence="3 4">
    <name type="scientific">Streptomyces viridochromogenes Tue57</name>
    <dbReference type="NCBI Taxonomy" id="1160705"/>
    <lineage>
        <taxon>Bacteria</taxon>
        <taxon>Bacillati</taxon>
        <taxon>Actinomycetota</taxon>
        <taxon>Actinomycetes</taxon>
        <taxon>Kitasatosporales</taxon>
        <taxon>Streptomycetaceae</taxon>
        <taxon>Streptomyces</taxon>
    </lineage>
</organism>
<dbReference type="SUPFAM" id="SSF53448">
    <property type="entry name" value="Nucleotide-diphospho-sugar transferases"/>
    <property type="match status" value="1"/>
</dbReference>
<dbReference type="GO" id="GO:0016758">
    <property type="term" value="F:hexosyltransferase activity"/>
    <property type="evidence" value="ECO:0007669"/>
    <property type="project" value="UniProtKB-ARBA"/>
</dbReference>
<gene>
    <name evidence="3" type="ORF">STVIR_4129</name>
</gene>
<feature type="compositionally biased region" description="Basic residues" evidence="1">
    <location>
        <begin position="209"/>
        <end position="219"/>
    </location>
</feature>
<dbReference type="EMBL" id="AMLP01000124">
    <property type="protein sequence ID" value="ELS54948.1"/>
    <property type="molecule type" value="Genomic_DNA"/>
</dbReference>
<feature type="region of interest" description="Disordered" evidence="1">
    <location>
        <begin position="160"/>
        <end position="219"/>
    </location>
</feature>
<dbReference type="Gene3D" id="3.90.550.10">
    <property type="entry name" value="Spore Coat Polysaccharide Biosynthesis Protein SpsA, Chain A"/>
    <property type="match status" value="1"/>
</dbReference>
<protein>
    <submittedName>
        <fullName evidence="3">Putative LigA</fullName>
    </submittedName>
</protein>
<dbReference type="CDD" id="cd00761">
    <property type="entry name" value="Glyco_tranf_GTA_type"/>
    <property type="match status" value="1"/>
</dbReference>
<proteinExistence type="predicted"/>
<dbReference type="PANTHER" id="PTHR22916">
    <property type="entry name" value="GLYCOSYLTRANSFERASE"/>
    <property type="match status" value="1"/>
</dbReference>
<evidence type="ECO:0000259" key="2">
    <source>
        <dbReference type="Pfam" id="PF00535"/>
    </source>
</evidence>
<dbReference type="Pfam" id="PF00535">
    <property type="entry name" value="Glycos_transf_2"/>
    <property type="match status" value="1"/>
</dbReference>
<reference evidence="3 4" key="1">
    <citation type="journal article" date="2013" name="Genome Announc.">
        <title>Draft Genome Sequence of Streptomyces viridochromogenes Strain Tu57, Producer of Avilamycin.</title>
        <authorList>
            <person name="Gruning B.A."/>
            <person name="Erxleben A."/>
            <person name="Hahnlein A."/>
            <person name="Gunther S."/>
        </authorList>
    </citation>
    <scope>NUCLEOTIDE SEQUENCE [LARGE SCALE GENOMIC DNA]</scope>
    <source>
        <strain evidence="3 4">Tue57</strain>
    </source>
</reference>
<evidence type="ECO:0000313" key="4">
    <source>
        <dbReference type="Proteomes" id="UP000011205"/>
    </source>
</evidence>
<dbReference type="Proteomes" id="UP000011205">
    <property type="component" value="Unassembled WGS sequence"/>
</dbReference>
<accession>L8PFU5</accession>
<feature type="domain" description="Glycosyltransferase 2-like" evidence="2">
    <location>
        <begin position="13"/>
        <end position="123"/>
    </location>
</feature>
<sequence>MSGMPVDVVPDVSVIIGAYNAMPYLTRCVTSVMEQTIGYDRIELIAVDDGSTDGTGAELDRLAQEFPGVMRVVHQANSGGPSAPRNAGLELARGRYVFFLDADDHLGPQALERMVAMADANGSEAGELCLPVKVRSSSPGPVPASHRQDSRVRLEMNDRSAVARPASGHRGGAAVPSIRGGRRPQPARPSSVLTRRSRGPARPGAAAGRRSRRRPTSPP</sequence>
<dbReference type="AlphaFoldDB" id="L8PFU5"/>
<dbReference type="InterPro" id="IPR029044">
    <property type="entry name" value="Nucleotide-diphossugar_trans"/>
</dbReference>
<dbReference type="PANTHER" id="PTHR22916:SF3">
    <property type="entry name" value="UDP-GLCNAC:BETAGAL BETA-1,3-N-ACETYLGLUCOSAMINYLTRANSFERASE-LIKE PROTEIN 1"/>
    <property type="match status" value="1"/>
</dbReference>
<dbReference type="PATRIC" id="fig|1160705.3.peg.4086"/>
<evidence type="ECO:0000313" key="3">
    <source>
        <dbReference type="EMBL" id="ELS54948.1"/>
    </source>
</evidence>
<evidence type="ECO:0000256" key="1">
    <source>
        <dbReference type="SAM" id="MobiDB-lite"/>
    </source>
</evidence>
<comment type="caution">
    <text evidence="3">The sequence shown here is derived from an EMBL/GenBank/DDBJ whole genome shotgun (WGS) entry which is preliminary data.</text>
</comment>